<dbReference type="GO" id="GO:0004252">
    <property type="term" value="F:serine-type endopeptidase activity"/>
    <property type="evidence" value="ECO:0007669"/>
    <property type="project" value="InterPro"/>
</dbReference>
<protein>
    <recommendedName>
        <fullName evidence="13">Peptidase S1 domain-containing protein</fullName>
    </recommendedName>
</protein>
<dbReference type="InterPro" id="IPR018114">
    <property type="entry name" value="TRYPSIN_HIS"/>
</dbReference>
<evidence type="ECO:0000256" key="8">
    <source>
        <dbReference type="SAM" id="SignalP"/>
    </source>
</evidence>
<comment type="subcellular location">
    <subcellularLocation>
        <location evidence="1">Secreted</location>
    </subcellularLocation>
</comment>
<keyword evidence="7" id="KW-0472">Membrane</keyword>
<sequence>MNHHHLLLSFIWFHTFRYSEPSTIGKACTSGDSTCDTDQTCVHGRCECDPYHRRYWTGDKFKCRVCPSDFHREPTRCYRFYQESRNHSEARANCRKFQADLYSWRDNTDENELLTASTSWNYVYQPNKHQFYTWNGGIVHHGQGSRAEYKITWVDPRGPTIRHPETKDPLTARYCNQMMVANYEGEPEPTRQTKDGEKENCATTVFIPEPNGRGHICMADDYCSTRMSYICEFTEATLSGEFATLPSPVITTRRPVVQIPNDDNEQQQSHNSEEINNSVPSALGKSNDSLLSNPLVIVIGIVVVAVIVGAVAFYIIRKQKQAGANPNVSPTNSVASSNMSGADIGGSIIAPRLVLTAAHCFHNVTLPSDLNYVRRIGEVHIGQLGSTEPGKRVAQWIKVIIPQQYRLLRAHDYSYDIALLVLNETIVDEQYPPICLPWNGLTSHIDDLRTIVGWGTNSDNDTEISKYMTQVTVPVLDPALEVCHPSQLSKKNFSMTICAGILTGGIDACQGSSGAAFTQQLDDRWYSIGILSHGLGCARRDSPGFYTRVQAHLGWICQTAENENQILPACAHSASHSNDLQWISYSIFSLFPILSLILN</sequence>
<feature type="chain" id="PRO_5032981750" description="Peptidase S1 domain-containing protein" evidence="8">
    <location>
        <begin position="22"/>
        <end position="599"/>
    </location>
</feature>
<keyword evidence="7" id="KW-0812">Transmembrane</keyword>
<evidence type="ECO:0008006" key="13">
    <source>
        <dbReference type="Google" id="ProtNLM"/>
    </source>
</evidence>
<dbReference type="InterPro" id="IPR016186">
    <property type="entry name" value="C-type_lectin-like/link_sf"/>
</dbReference>
<dbReference type="CDD" id="cd00190">
    <property type="entry name" value="Tryp_SPc"/>
    <property type="match status" value="1"/>
</dbReference>
<dbReference type="PRINTS" id="PR00722">
    <property type="entry name" value="CHYMOTRYPSIN"/>
</dbReference>
<evidence type="ECO:0000313" key="12">
    <source>
        <dbReference type="Proteomes" id="UP000663852"/>
    </source>
</evidence>
<dbReference type="InterPro" id="IPR009003">
    <property type="entry name" value="Peptidase_S1_PA"/>
</dbReference>
<dbReference type="GO" id="GO:0006508">
    <property type="term" value="P:proteolysis"/>
    <property type="evidence" value="ECO:0007669"/>
    <property type="project" value="InterPro"/>
</dbReference>
<gene>
    <name evidence="11" type="ORF">EDS130_LOCUS8600</name>
</gene>
<dbReference type="EMBL" id="CAJNOJ010000028">
    <property type="protein sequence ID" value="CAF0877217.1"/>
    <property type="molecule type" value="Genomic_DNA"/>
</dbReference>
<keyword evidence="4" id="KW-1015">Disulfide bond</keyword>
<dbReference type="InterPro" id="IPR001254">
    <property type="entry name" value="Trypsin_dom"/>
</dbReference>
<dbReference type="PROSITE" id="PS50041">
    <property type="entry name" value="C_TYPE_LECTIN_2"/>
    <property type="match status" value="1"/>
</dbReference>
<evidence type="ECO:0000256" key="4">
    <source>
        <dbReference type="ARBA" id="ARBA00023157"/>
    </source>
</evidence>
<dbReference type="SMART" id="SM00034">
    <property type="entry name" value="CLECT"/>
    <property type="match status" value="1"/>
</dbReference>
<dbReference type="PANTHER" id="PTHR24253">
    <property type="entry name" value="TRANSMEMBRANE PROTEASE SERINE"/>
    <property type="match status" value="1"/>
</dbReference>
<evidence type="ECO:0000259" key="9">
    <source>
        <dbReference type="PROSITE" id="PS50041"/>
    </source>
</evidence>
<dbReference type="AlphaFoldDB" id="A0A813XW14"/>
<keyword evidence="7" id="KW-1133">Transmembrane helix</keyword>
<dbReference type="CDD" id="cd00037">
    <property type="entry name" value="CLECT"/>
    <property type="match status" value="1"/>
</dbReference>
<evidence type="ECO:0000256" key="5">
    <source>
        <dbReference type="ARBA" id="ARBA00023180"/>
    </source>
</evidence>
<dbReference type="SMART" id="SM00020">
    <property type="entry name" value="Tryp_SPc"/>
    <property type="match status" value="1"/>
</dbReference>
<evidence type="ECO:0000313" key="11">
    <source>
        <dbReference type="EMBL" id="CAF0877217.1"/>
    </source>
</evidence>
<dbReference type="PROSITE" id="PS50240">
    <property type="entry name" value="TRYPSIN_DOM"/>
    <property type="match status" value="1"/>
</dbReference>
<dbReference type="InterPro" id="IPR001314">
    <property type="entry name" value="Peptidase_S1A"/>
</dbReference>
<dbReference type="Pfam" id="PF00089">
    <property type="entry name" value="Trypsin"/>
    <property type="match status" value="1"/>
</dbReference>
<dbReference type="Proteomes" id="UP000663852">
    <property type="component" value="Unassembled WGS sequence"/>
</dbReference>
<evidence type="ECO:0000256" key="6">
    <source>
        <dbReference type="SAM" id="MobiDB-lite"/>
    </source>
</evidence>
<proteinExistence type="predicted"/>
<feature type="transmembrane region" description="Helical" evidence="7">
    <location>
        <begin position="295"/>
        <end position="316"/>
    </location>
</feature>
<keyword evidence="3 8" id="KW-0732">Signal</keyword>
<evidence type="ECO:0000256" key="7">
    <source>
        <dbReference type="SAM" id="Phobius"/>
    </source>
</evidence>
<feature type="region of interest" description="Disordered" evidence="6">
    <location>
        <begin position="260"/>
        <end position="280"/>
    </location>
</feature>
<keyword evidence="5" id="KW-0325">Glycoprotein</keyword>
<name>A0A813XW14_ADIRI</name>
<evidence type="ECO:0000256" key="3">
    <source>
        <dbReference type="ARBA" id="ARBA00022729"/>
    </source>
</evidence>
<evidence type="ECO:0000259" key="10">
    <source>
        <dbReference type="PROSITE" id="PS50240"/>
    </source>
</evidence>
<organism evidence="11 12">
    <name type="scientific">Adineta ricciae</name>
    <name type="common">Rotifer</name>
    <dbReference type="NCBI Taxonomy" id="249248"/>
    <lineage>
        <taxon>Eukaryota</taxon>
        <taxon>Metazoa</taxon>
        <taxon>Spiralia</taxon>
        <taxon>Gnathifera</taxon>
        <taxon>Rotifera</taxon>
        <taxon>Eurotatoria</taxon>
        <taxon>Bdelloidea</taxon>
        <taxon>Adinetida</taxon>
        <taxon>Adinetidae</taxon>
        <taxon>Adineta</taxon>
    </lineage>
</organism>
<dbReference type="SUPFAM" id="SSF56436">
    <property type="entry name" value="C-type lectin-like"/>
    <property type="match status" value="1"/>
</dbReference>
<feature type="domain" description="Peptidase S1" evidence="10">
    <location>
        <begin position="307"/>
        <end position="561"/>
    </location>
</feature>
<dbReference type="PANTHER" id="PTHR24253:SF153">
    <property type="entry name" value="SERINE PROTEASE HEPSIN"/>
    <property type="match status" value="1"/>
</dbReference>
<dbReference type="FunFam" id="2.40.10.10:FF:000054">
    <property type="entry name" value="Complement C1r subcomponent"/>
    <property type="match status" value="1"/>
</dbReference>
<comment type="caution">
    <text evidence="11">The sequence shown here is derived from an EMBL/GenBank/DDBJ whole genome shotgun (WGS) entry which is preliminary data.</text>
</comment>
<evidence type="ECO:0000256" key="1">
    <source>
        <dbReference type="ARBA" id="ARBA00004613"/>
    </source>
</evidence>
<dbReference type="GO" id="GO:0005576">
    <property type="term" value="C:extracellular region"/>
    <property type="evidence" value="ECO:0007669"/>
    <property type="project" value="UniProtKB-SubCell"/>
</dbReference>
<dbReference type="InterPro" id="IPR001304">
    <property type="entry name" value="C-type_lectin-like"/>
</dbReference>
<dbReference type="InterPro" id="IPR043504">
    <property type="entry name" value="Peptidase_S1_PA_chymotrypsin"/>
</dbReference>
<dbReference type="Gene3D" id="3.10.100.10">
    <property type="entry name" value="Mannose-Binding Protein A, subunit A"/>
    <property type="match status" value="1"/>
</dbReference>
<keyword evidence="2" id="KW-0964">Secreted</keyword>
<dbReference type="SUPFAM" id="SSF50494">
    <property type="entry name" value="Trypsin-like serine proteases"/>
    <property type="match status" value="1"/>
</dbReference>
<accession>A0A813XW14</accession>
<dbReference type="PROSITE" id="PS00134">
    <property type="entry name" value="TRYPSIN_HIS"/>
    <property type="match status" value="1"/>
</dbReference>
<dbReference type="InterPro" id="IPR016187">
    <property type="entry name" value="CTDL_fold"/>
</dbReference>
<feature type="domain" description="C-type lectin" evidence="9">
    <location>
        <begin position="73"/>
        <end position="232"/>
    </location>
</feature>
<dbReference type="Gene3D" id="2.40.10.10">
    <property type="entry name" value="Trypsin-like serine proteases"/>
    <property type="match status" value="1"/>
</dbReference>
<dbReference type="OrthoDB" id="9994313at2759"/>
<feature type="compositionally biased region" description="Polar residues" evidence="6">
    <location>
        <begin position="266"/>
        <end position="280"/>
    </location>
</feature>
<evidence type="ECO:0000256" key="2">
    <source>
        <dbReference type="ARBA" id="ARBA00022525"/>
    </source>
</evidence>
<reference evidence="11" key="1">
    <citation type="submission" date="2021-02" db="EMBL/GenBank/DDBJ databases">
        <authorList>
            <person name="Nowell W R."/>
        </authorList>
    </citation>
    <scope>NUCLEOTIDE SEQUENCE</scope>
</reference>
<feature type="signal peptide" evidence="8">
    <location>
        <begin position="1"/>
        <end position="21"/>
    </location>
</feature>